<sequence>MEDHANKYQVLLQKLATQSQVDKLQALLQREDAETLVKMDKFIQDAELKHNRSIRRLELQRTDLTSVLARYQTALSLVSDSHNVARQVHSEISRADRERKLVDATLQFVLQVRSLKTHISVAHEAFNKNDYCTVARNIQLIRQLDPNIMNSQFAKRVVPSSELPEDPSVLVNQWCEKCTHVFKTNFLDAASRQNVDQLTLSFQMFPLIGQEFLGLDLYSKYVCDIVASQSRKIMTGENKRPGVFAQALLHLCKIVSTVINNHSQIIATCYGLHHMVHVMEKVQKEVDLQAGLVLDVFAEVRKLQRVVYAVNEWNLAPKEQQQQHQQQQQQHQQQHRDESNEQAIIEPITVAELSSLLMEFSQILQNWSMYTLFFSVRWYEFRNETMSPLQPPSPISSGQLTTKLSNDSFLSNFQILIAHYLQRSFRKSLSLEELPSLDNLVSTRPFKHTDLSTYPISSVLEDLSVLIKKTLILAVNTGQPELLSNFLDQLARFYQNEFLVKFMQNKFKELHPKLASTLFLKKVDNQPNSVGTANEKQSATKLSQLGFNFRGAAANALTNIQSNLQAVVSDNESVMFLRQYLIYVNTLYLNVRFMHRLLTVEILEENPNLLRDNFPFGEDPISLSKKVGACEELLIRQNNKLQRWSVKILFESVFLSKIRTLIHPIFNNGNEDNYISNADNFENLSNVNDFVSKWKSAMVPFQNIFCAEAWSELLSLIIDTIVRLLEQRIWTLRVNELGATKLDRELSLLITTVCSTNYTLREKFTKLTQLVLVLGLDDDDFNIDSGDIKEEIEGGMNWIVSPQERIKTRGLKVDKRH</sequence>
<dbReference type="Pfam" id="PF20662">
    <property type="entry name" value="COG4_C"/>
    <property type="match status" value="1"/>
</dbReference>
<feature type="domain" description="COG4 transport protein middle alpha-helical bundle" evidence="10">
    <location>
        <begin position="171"/>
        <end position="508"/>
    </location>
</feature>
<dbReference type="InterPro" id="IPR048684">
    <property type="entry name" value="COG4_C"/>
</dbReference>
<dbReference type="InterPro" id="IPR013167">
    <property type="entry name" value="COG4_M"/>
</dbReference>
<dbReference type="AlphaFoldDB" id="A0A4C2E4M2"/>
<dbReference type="SMART" id="SM00762">
    <property type="entry name" value="Cog4"/>
    <property type="match status" value="1"/>
</dbReference>
<dbReference type="PANTHER" id="PTHR24016:SF0">
    <property type="entry name" value="CONSERVED OLIGOMERIC GOLGI COMPLEX SUBUNIT 4"/>
    <property type="match status" value="1"/>
</dbReference>
<accession>A0A4C2E4M2</accession>
<evidence type="ECO:0000256" key="4">
    <source>
        <dbReference type="ARBA" id="ARBA00022448"/>
    </source>
</evidence>
<dbReference type="PANTHER" id="PTHR24016">
    <property type="entry name" value="CONSERVED OLIGOMERIC GOLGI COMPLEX SUBUNIT 4"/>
    <property type="match status" value="1"/>
</dbReference>
<keyword evidence="4" id="KW-0813">Transport</keyword>
<keyword evidence="6" id="KW-0333">Golgi apparatus</keyword>
<evidence type="ECO:0000256" key="5">
    <source>
        <dbReference type="ARBA" id="ARBA00022927"/>
    </source>
</evidence>
<evidence type="ECO:0000313" key="11">
    <source>
        <dbReference type="EMBL" id="GCE99204.1"/>
    </source>
</evidence>
<evidence type="ECO:0000259" key="10">
    <source>
        <dbReference type="SMART" id="SM00762"/>
    </source>
</evidence>
<comment type="similarity">
    <text evidence="2">Belongs to the COG4 family.</text>
</comment>
<keyword evidence="5" id="KW-0653">Protein transport</keyword>
<proteinExistence type="inferred from homology"/>
<protein>
    <recommendedName>
        <fullName evidence="3">Conserved oligomeric Golgi complex subunit 4</fullName>
    </recommendedName>
    <alternativeName>
        <fullName evidence="8">Component of oligomeric Golgi complex 4</fullName>
    </alternativeName>
</protein>
<dbReference type="InterPro" id="IPR048680">
    <property type="entry name" value="COG4_N"/>
</dbReference>
<evidence type="ECO:0000256" key="8">
    <source>
        <dbReference type="ARBA" id="ARBA00031340"/>
    </source>
</evidence>
<evidence type="ECO:0000256" key="3">
    <source>
        <dbReference type="ARBA" id="ARBA00020975"/>
    </source>
</evidence>
<dbReference type="Pfam" id="PF20663">
    <property type="entry name" value="COG4_N"/>
    <property type="match status" value="1"/>
</dbReference>
<feature type="region of interest" description="Disordered" evidence="9">
    <location>
        <begin position="319"/>
        <end position="340"/>
    </location>
</feature>
<gene>
    <name evidence="11" type="ORF">ZYGM_003597</name>
</gene>
<evidence type="ECO:0000256" key="2">
    <source>
        <dbReference type="ARBA" id="ARBA00009215"/>
    </source>
</evidence>
<dbReference type="Proteomes" id="UP000301737">
    <property type="component" value="Unassembled WGS sequence"/>
</dbReference>
<keyword evidence="12" id="KW-1185">Reference proteome</keyword>
<dbReference type="GO" id="GO:0000139">
    <property type="term" value="C:Golgi membrane"/>
    <property type="evidence" value="ECO:0007669"/>
    <property type="project" value="UniProtKB-SubCell"/>
</dbReference>
<dbReference type="EMBL" id="BIMX01000008">
    <property type="protein sequence ID" value="GCE99204.1"/>
    <property type="molecule type" value="Genomic_DNA"/>
</dbReference>
<feature type="compositionally biased region" description="Low complexity" evidence="9">
    <location>
        <begin position="320"/>
        <end position="332"/>
    </location>
</feature>
<keyword evidence="7" id="KW-0472">Membrane</keyword>
<reference evidence="11 12" key="1">
    <citation type="submission" date="2019-01" db="EMBL/GenBank/DDBJ databases">
        <title>Draft Genome Sequencing of Zygosaccharomyces mellis Ca-7.</title>
        <authorList>
            <person name="Shiwa Y."/>
            <person name="Kanesaki Y."/>
            <person name="Ishige T."/>
            <person name="Mura K."/>
            <person name="Hori T."/>
            <person name="Tamura T."/>
        </authorList>
    </citation>
    <scope>NUCLEOTIDE SEQUENCE [LARGE SCALE GENOMIC DNA]</scope>
    <source>
        <strain evidence="11 12">Ca-7</strain>
    </source>
</reference>
<evidence type="ECO:0000256" key="7">
    <source>
        <dbReference type="ARBA" id="ARBA00023136"/>
    </source>
</evidence>
<dbReference type="Pfam" id="PF08318">
    <property type="entry name" value="COG4_m"/>
    <property type="match status" value="1"/>
</dbReference>
<dbReference type="InterPro" id="IPR048682">
    <property type="entry name" value="COG4"/>
</dbReference>
<evidence type="ECO:0000256" key="9">
    <source>
        <dbReference type="SAM" id="MobiDB-lite"/>
    </source>
</evidence>
<evidence type="ECO:0000256" key="6">
    <source>
        <dbReference type="ARBA" id="ARBA00023034"/>
    </source>
</evidence>
<dbReference type="GO" id="GO:0015031">
    <property type="term" value="P:protein transport"/>
    <property type="evidence" value="ECO:0007669"/>
    <property type="project" value="UniProtKB-KW"/>
</dbReference>
<comment type="caution">
    <text evidence="11">The sequence shown here is derived from an EMBL/GenBank/DDBJ whole genome shotgun (WGS) entry which is preliminary data.</text>
</comment>
<comment type="subcellular location">
    <subcellularLocation>
        <location evidence="1">Golgi apparatus membrane</location>
        <topology evidence="1">Peripheral membrane protein</topology>
    </subcellularLocation>
</comment>
<dbReference type="Gene3D" id="1.20.58.1970">
    <property type="match status" value="1"/>
</dbReference>
<dbReference type="OrthoDB" id="47059at2759"/>
<evidence type="ECO:0000313" key="12">
    <source>
        <dbReference type="Proteomes" id="UP000301737"/>
    </source>
</evidence>
<organism evidence="11 12">
    <name type="scientific">Zygosaccharomyces mellis</name>
    <dbReference type="NCBI Taxonomy" id="42258"/>
    <lineage>
        <taxon>Eukaryota</taxon>
        <taxon>Fungi</taxon>
        <taxon>Dikarya</taxon>
        <taxon>Ascomycota</taxon>
        <taxon>Saccharomycotina</taxon>
        <taxon>Saccharomycetes</taxon>
        <taxon>Saccharomycetales</taxon>
        <taxon>Saccharomycetaceae</taxon>
        <taxon>Zygosaccharomyces</taxon>
    </lineage>
</organism>
<name>A0A4C2E4M2_9SACH</name>
<evidence type="ECO:0000256" key="1">
    <source>
        <dbReference type="ARBA" id="ARBA00004395"/>
    </source>
</evidence>